<dbReference type="EMBL" id="JANGEW010000019">
    <property type="protein sequence ID" value="MCQ5343306.1"/>
    <property type="molecule type" value="Genomic_DNA"/>
</dbReference>
<feature type="compositionally biased region" description="Basic and acidic residues" evidence="1">
    <location>
        <begin position="126"/>
        <end position="136"/>
    </location>
</feature>
<keyword evidence="2" id="KW-1133">Transmembrane helix</keyword>
<sequence>MRKNEFMDLLQYYFRKSDKNDLKGIIEDCEEQFRLGASQGKTEEEICCKLGHPKNIYRYYIGEPVVPEDNPRMPGDDYDDAYQEYDDFGPGASSSRYDLPEQPIDDYRRPRERRRPYESRPPQHRAYREPDRETGKDFNWNDGANNTAKAVASPFLDILGTLFGILSGFLYAGLTLVILASIAISFIPAYAYSDLLPLPTISIVTRILVVLTVLFASLTASYAGQACHAAARGRRS</sequence>
<evidence type="ECO:0000256" key="2">
    <source>
        <dbReference type="SAM" id="Phobius"/>
    </source>
</evidence>
<dbReference type="RefSeq" id="WP_072272016.1">
    <property type="nucleotide sequence ID" value="NZ_JAJCIO010000021.1"/>
</dbReference>
<keyword evidence="4" id="KW-1185">Reference proteome</keyword>
<comment type="caution">
    <text evidence="3">The sequence shown here is derived from an EMBL/GenBank/DDBJ whole genome shotgun (WGS) entry which is preliminary data.</text>
</comment>
<keyword evidence="2" id="KW-0472">Membrane</keyword>
<feature type="compositionally biased region" description="Acidic residues" evidence="1">
    <location>
        <begin position="76"/>
        <end position="87"/>
    </location>
</feature>
<name>A0ABT1STU8_9FIRM</name>
<feature type="transmembrane region" description="Helical" evidence="2">
    <location>
        <begin position="203"/>
        <end position="224"/>
    </location>
</feature>
<feature type="transmembrane region" description="Helical" evidence="2">
    <location>
        <begin position="169"/>
        <end position="191"/>
    </location>
</feature>
<keyword evidence="2" id="KW-0812">Transmembrane</keyword>
<reference evidence="3 4" key="1">
    <citation type="submission" date="2022-06" db="EMBL/GenBank/DDBJ databases">
        <title>Isolation of gut microbiota from human fecal samples.</title>
        <authorList>
            <person name="Pamer E.G."/>
            <person name="Barat B."/>
            <person name="Waligurski E."/>
            <person name="Medina S."/>
            <person name="Paddock L."/>
            <person name="Mostad J."/>
        </authorList>
    </citation>
    <scope>NUCLEOTIDE SEQUENCE [LARGE SCALE GENOMIC DNA]</scope>
    <source>
        <strain evidence="3 4">DFI.1.1</strain>
    </source>
</reference>
<gene>
    <name evidence="3" type="ORF">NE675_09785</name>
</gene>
<organism evidence="3 4">
    <name type="scientific">Megasphaera massiliensis</name>
    <dbReference type="NCBI Taxonomy" id="1232428"/>
    <lineage>
        <taxon>Bacteria</taxon>
        <taxon>Bacillati</taxon>
        <taxon>Bacillota</taxon>
        <taxon>Negativicutes</taxon>
        <taxon>Veillonellales</taxon>
        <taxon>Veillonellaceae</taxon>
        <taxon>Megasphaera</taxon>
    </lineage>
</organism>
<evidence type="ECO:0000256" key="1">
    <source>
        <dbReference type="SAM" id="MobiDB-lite"/>
    </source>
</evidence>
<dbReference type="Proteomes" id="UP001206692">
    <property type="component" value="Unassembled WGS sequence"/>
</dbReference>
<feature type="region of interest" description="Disordered" evidence="1">
    <location>
        <begin position="67"/>
        <end position="139"/>
    </location>
</feature>
<protein>
    <submittedName>
        <fullName evidence="3">DUF1700 domain-containing protein</fullName>
    </submittedName>
</protein>
<evidence type="ECO:0000313" key="3">
    <source>
        <dbReference type="EMBL" id="MCQ5343306.1"/>
    </source>
</evidence>
<evidence type="ECO:0000313" key="4">
    <source>
        <dbReference type="Proteomes" id="UP001206692"/>
    </source>
</evidence>
<proteinExistence type="predicted"/>
<accession>A0ABT1STU8</accession>